<keyword evidence="1" id="KW-0472">Membrane</keyword>
<organism evidence="3 4">
    <name type="scientific">Phanerochaete sordida</name>
    <dbReference type="NCBI Taxonomy" id="48140"/>
    <lineage>
        <taxon>Eukaryota</taxon>
        <taxon>Fungi</taxon>
        <taxon>Dikarya</taxon>
        <taxon>Basidiomycota</taxon>
        <taxon>Agaricomycotina</taxon>
        <taxon>Agaricomycetes</taxon>
        <taxon>Polyporales</taxon>
        <taxon>Phanerochaetaceae</taxon>
        <taxon>Phanerochaete</taxon>
    </lineage>
</organism>
<comment type="caution">
    <text evidence="3">The sequence shown here is derived from an EMBL/GenBank/DDBJ whole genome shotgun (WGS) entry which is preliminary data.</text>
</comment>
<dbReference type="Proteomes" id="UP000703269">
    <property type="component" value="Unassembled WGS sequence"/>
</dbReference>
<dbReference type="OrthoDB" id="3354157at2759"/>
<feature type="transmembrane region" description="Helical" evidence="1">
    <location>
        <begin position="136"/>
        <end position="153"/>
    </location>
</feature>
<dbReference type="InterPro" id="IPR045340">
    <property type="entry name" value="DUF6533"/>
</dbReference>
<feature type="transmembrane region" description="Helical" evidence="1">
    <location>
        <begin position="105"/>
        <end position="129"/>
    </location>
</feature>
<evidence type="ECO:0000313" key="4">
    <source>
        <dbReference type="Proteomes" id="UP000703269"/>
    </source>
</evidence>
<keyword evidence="1" id="KW-1133">Transmembrane helix</keyword>
<reference evidence="3 4" key="1">
    <citation type="submission" date="2021-08" db="EMBL/GenBank/DDBJ databases">
        <title>Draft Genome Sequence of Phanerochaete sordida strain YK-624.</title>
        <authorList>
            <person name="Mori T."/>
            <person name="Dohra H."/>
            <person name="Suzuki T."/>
            <person name="Kawagishi H."/>
            <person name="Hirai H."/>
        </authorList>
    </citation>
    <scope>NUCLEOTIDE SEQUENCE [LARGE SCALE GENOMIC DNA]</scope>
    <source>
        <strain evidence="3 4">YK-624</strain>
    </source>
</reference>
<dbReference type="Pfam" id="PF20151">
    <property type="entry name" value="DUF6533"/>
    <property type="match status" value="1"/>
</dbReference>
<feature type="transmembrane region" description="Helical" evidence="1">
    <location>
        <begin position="183"/>
        <end position="202"/>
    </location>
</feature>
<evidence type="ECO:0000256" key="1">
    <source>
        <dbReference type="SAM" id="Phobius"/>
    </source>
</evidence>
<sequence length="368" mass="40863">MSNSTQNATTTQEESVTAAAYANFVRGNYFSMSSRVLFLWEFCVTFDDEVEYVWRGRWTPATILYMINRYVNVVITLLELLDQAPFQTEQCFVLKRDSCGPFVRVLQSLLVVALFIVAAFATIRVYAIWNYNWKPALLILLLSLISPIISIIMDVDQLPAIAPPPSVGAWAFLTIPHSRRLTIINRASTVAYDGVVLLLTVARAMSLRQDSIRLRVRDGIMALILRDGALYFLALLCINLTQIIMSAELAGNNNIAYYVSPMTSVLISRFLIDLRKAAAKEDQRLREATSVFLTTEIQGPSMFGMATDGLGIASLAGPLATSVLSPLTSNSDYPDTEHCFEEIHELQGFKAACDSSDTVKHVVPDQVV</sequence>
<dbReference type="AlphaFoldDB" id="A0A9P3G0J7"/>
<accession>A0A9P3G0J7</accession>
<keyword evidence="4" id="KW-1185">Reference proteome</keyword>
<feature type="domain" description="DUF6533" evidence="2">
    <location>
        <begin position="29"/>
        <end position="71"/>
    </location>
</feature>
<feature type="transmembrane region" description="Helical" evidence="1">
    <location>
        <begin position="255"/>
        <end position="272"/>
    </location>
</feature>
<name>A0A9P3G0J7_9APHY</name>
<dbReference type="EMBL" id="BPQB01000004">
    <property type="protein sequence ID" value="GJE86752.1"/>
    <property type="molecule type" value="Genomic_DNA"/>
</dbReference>
<proteinExistence type="predicted"/>
<gene>
    <name evidence="3" type="ORF">PsYK624_028330</name>
</gene>
<evidence type="ECO:0000313" key="3">
    <source>
        <dbReference type="EMBL" id="GJE86752.1"/>
    </source>
</evidence>
<feature type="transmembrane region" description="Helical" evidence="1">
    <location>
        <begin position="223"/>
        <end position="243"/>
    </location>
</feature>
<keyword evidence="1" id="KW-0812">Transmembrane</keyword>
<evidence type="ECO:0000259" key="2">
    <source>
        <dbReference type="Pfam" id="PF20151"/>
    </source>
</evidence>
<protein>
    <recommendedName>
        <fullName evidence="2">DUF6533 domain-containing protein</fullName>
    </recommendedName>
</protein>